<organism evidence="2 3">
    <name type="scientific">Gemmatirosa kalamazoonensis</name>
    <dbReference type="NCBI Taxonomy" id="861299"/>
    <lineage>
        <taxon>Bacteria</taxon>
        <taxon>Pseudomonadati</taxon>
        <taxon>Gemmatimonadota</taxon>
        <taxon>Gemmatimonadia</taxon>
        <taxon>Gemmatimonadales</taxon>
        <taxon>Gemmatimonadaceae</taxon>
        <taxon>Gemmatirosa</taxon>
    </lineage>
</organism>
<dbReference type="EMBL" id="CP007128">
    <property type="protein sequence ID" value="AHG88004.1"/>
    <property type="molecule type" value="Genomic_DNA"/>
</dbReference>
<evidence type="ECO:0000313" key="2">
    <source>
        <dbReference type="EMBL" id="AHG88004.1"/>
    </source>
</evidence>
<dbReference type="Proteomes" id="UP000019151">
    <property type="component" value="Chromosome"/>
</dbReference>
<dbReference type="AlphaFoldDB" id="W0RA57"/>
<sequence>MYTACLWCNSPLGKNEVLPSFPVGRRFAFDARKGRLWVICPHCERWNLTPLDERWEAIEACERLFRSTRLRYSTDRIGLAQLVEGVDLVRVGDALRPELAAWRYGRTLARVAAPGAGGTARAVAVVAHAVLTVAERAERAAGKAARLTRPIGEKLLAPLRDVAPRGEDVQLWWRLHVHGEKVAHVTGAHDGERIVPAVVRYRHLAHAELVRPNDRSDPWRLDVPHDDGVLTLRGTDGLRVAGKLLASLNTRWPSGETVRLAVRKLDDAGQPDGFFHRVIGLAMRTRWGRVETPHVFPSAIVPTPASTTTEALALYITNRSFWSRGGIGSESRTPLPGINTIDRLALEMAANEDVERRALEGELAELEAAWREAEEIAAIADQLPNVRARAPFGLAPVPV</sequence>
<dbReference type="eggNOG" id="ENOG5033T7T">
    <property type="taxonomic scope" value="Bacteria"/>
</dbReference>
<protein>
    <submittedName>
        <fullName evidence="2">Uncharacterized protein</fullName>
    </submittedName>
</protein>
<evidence type="ECO:0000256" key="1">
    <source>
        <dbReference type="SAM" id="Coils"/>
    </source>
</evidence>
<evidence type="ECO:0000313" key="3">
    <source>
        <dbReference type="Proteomes" id="UP000019151"/>
    </source>
</evidence>
<dbReference type="HOGENOM" id="CLU_690306_0_0_0"/>
<dbReference type="KEGG" id="gba:J421_0467"/>
<keyword evidence="3" id="KW-1185">Reference proteome</keyword>
<accession>W0RA57</accession>
<dbReference type="InParanoid" id="W0RA57"/>
<proteinExistence type="predicted"/>
<reference evidence="2 3" key="1">
    <citation type="journal article" date="2014" name="Genome Announc.">
        <title>Genome Sequence and Methylome of Soil Bacterium Gemmatirosa kalamazoonensis KBS708T, a Member of the Rarely Cultivated Gemmatimonadetes Phylum.</title>
        <authorList>
            <person name="Debruyn J.M."/>
            <person name="Radosevich M."/>
            <person name="Wommack K.E."/>
            <person name="Polson S.W."/>
            <person name="Hauser L.J."/>
            <person name="Fawaz M.N."/>
            <person name="Korlach J."/>
            <person name="Tsai Y.C."/>
        </authorList>
    </citation>
    <scope>NUCLEOTIDE SEQUENCE [LARGE SCALE GENOMIC DNA]</scope>
    <source>
        <strain evidence="2 3">KBS708</strain>
    </source>
</reference>
<name>W0RA57_9BACT</name>
<feature type="coiled-coil region" evidence="1">
    <location>
        <begin position="349"/>
        <end position="376"/>
    </location>
</feature>
<dbReference type="STRING" id="861299.J421_0467"/>
<keyword evidence="1" id="KW-0175">Coiled coil</keyword>
<dbReference type="RefSeq" id="WP_025409551.1">
    <property type="nucleotide sequence ID" value="NZ_CP007128.1"/>
</dbReference>
<gene>
    <name evidence="2" type="ORF">J421_0467</name>
</gene>